<evidence type="ECO:0000313" key="2">
    <source>
        <dbReference type="EMBL" id="MBB6092958.1"/>
    </source>
</evidence>
<gene>
    <name evidence="2" type="ORF">HNQ60_001836</name>
</gene>
<evidence type="ECO:0000259" key="1">
    <source>
        <dbReference type="Pfam" id="PF13788"/>
    </source>
</evidence>
<proteinExistence type="predicted"/>
<organism evidence="2 3">
    <name type="scientific">Povalibacter uvarum</name>
    <dbReference type="NCBI Taxonomy" id="732238"/>
    <lineage>
        <taxon>Bacteria</taxon>
        <taxon>Pseudomonadati</taxon>
        <taxon>Pseudomonadota</taxon>
        <taxon>Gammaproteobacteria</taxon>
        <taxon>Steroidobacterales</taxon>
        <taxon>Steroidobacteraceae</taxon>
        <taxon>Povalibacter</taxon>
    </lineage>
</organism>
<comment type="caution">
    <text evidence="2">The sequence shown here is derived from an EMBL/GenBank/DDBJ whole genome shotgun (WGS) entry which is preliminary data.</text>
</comment>
<dbReference type="Proteomes" id="UP000588068">
    <property type="component" value="Unassembled WGS sequence"/>
</dbReference>
<dbReference type="Pfam" id="PF13788">
    <property type="entry name" value="DUF4180"/>
    <property type="match status" value="1"/>
</dbReference>
<dbReference type="RefSeq" id="WP_184330871.1">
    <property type="nucleotide sequence ID" value="NZ_JACHHZ010000002.1"/>
</dbReference>
<name>A0A841HL55_9GAMM</name>
<keyword evidence="3" id="KW-1185">Reference proteome</keyword>
<sequence length="112" mass="12179">MNSTSDIFEPGSAVRIGTLADINDVIGSAMSQGGLLLTEANLTPAFLTLQTRLAGELLQKCVNYGIRMALVMPDPAAHGARWAELALEHRVHPVIRMVGTREEAVRWLVERA</sequence>
<dbReference type="EMBL" id="JACHHZ010000002">
    <property type="protein sequence ID" value="MBB6092958.1"/>
    <property type="molecule type" value="Genomic_DNA"/>
</dbReference>
<dbReference type="InterPro" id="IPR025438">
    <property type="entry name" value="DUF4180"/>
</dbReference>
<evidence type="ECO:0000313" key="3">
    <source>
        <dbReference type="Proteomes" id="UP000588068"/>
    </source>
</evidence>
<protein>
    <recommendedName>
        <fullName evidence="1">DUF4180 domain-containing protein</fullName>
    </recommendedName>
</protein>
<reference evidence="2 3" key="1">
    <citation type="submission" date="2020-08" db="EMBL/GenBank/DDBJ databases">
        <title>Genomic Encyclopedia of Type Strains, Phase IV (KMG-IV): sequencing the most valuable type-strain genomes for metagenomic binning, comparative biology and taxonomic classification.</title>
        <authorList>
            <person name="Goeker M."/>
        </authorList>
    </citation>
    <scope>NUCLEOTIDE SEQUENCE [LARGE SCALE GENOMIC DNA]</scope>
    <source>
        <strain evidence="2 3">DSM 26723</strain>
    </source>
</reference>
<feature type="domain" description="DUF4180" evidence="1">
    <location>
        <begin position="14"/>
        <end position="108"/>
    </location>
</feature>
<dbReference type="AlphaFoldDB" id="A0A841HL55"/>
<accession>A0A841HL55</accession>